<dbReference type="Proteomes" id="UP000001798">
    <property type="component" value="Chromosome 13"/>
</dbReference>
<protein>
    <submittedName>
        <fullName evidence="4">Uncharacterized protein</fullName>
    </submittedName>
</protein>
<dbReference type="OrthoDB" id="191139at2759"/>
<dbReference type="AlphaFoldDB" id="A0A384K150"/>
<dbReference type="RefSeq" id="XP_001556379.1">
    <property type="nucleotide sequence ID" value="XM_001556329.2"/>
</dbReference>
<dbReference type="SUPFAM" id="SSF51735">
    <property type="entry name" value="NAD(P)-binding Rossmann-fold domains"/>
    <property type="match status" value="1"/>
</dbReference>
<evidence type="ECO:0000256" key="2">
    <source>
        <dbReference type="ARBA" id="ARBA00023002"/>
    </source>
</evidence>
<reference evidence="4 5" key="1">
    <citation type="journal article" date="2011" name="PLoS Genet.">
        <title>Genomic analysis of the necrotrophic fungal pathogens Sclerotinia sclerotiorum and Botrytis cinerea.</title>
        <authorList>
            <person name="Amselem J."/>
            <person name="Cuomo C.A."/>
            <person name="van Kan J.A."/>
            <person name="Viaud M."/>
            <person name="Benito E.P."/>
            <person name="Couloux A."/>
            <person name="Coutinho P.M."/>
            <person name="de Vries R.P."/>
            <person name="Dyer P.S."/>
            <person name="Fillinger S."/>
            <person name="Fournier E."/>
            <person name="Gout L."/>
            <person name="Hahn M."/>
            <person name="Kohn L."/>
            <person name="Lapalu N."/>
            <person name="Plummer K.M."/>
            <person name="Pradier J.M."/>
            <person name="Quevillon E."/>
            <person name="Sharon A."/>
            <person name="Simon A."/>
            <person name="ten Have A."/>
            <person name="Tudzynski B."/>
            <person name="Tudzynski P."/>
            <person name="Wincker P."/>
            <person name="Andrew M."/>
            <person name="Anthouard V."/>
            <person name="Beever R.E."/>
            <person name="Beffa R."/>
            <person name="Benoit I."/>
            <person name="Bouzid O."/>
            <person name="Brault B."/>
            <person name="Chen Z."/>
            <person name="Choquer M."/>
            <person name="Collemare J."/>
            <person name="Cotton P."/>
            <person name="Danchin E.G."/>
            <person name="Da Silva C."/>
            <person name="Gautier A."/>
            <person name="Giraud C."/>
            <person name="Giraud T."/>
            <person name="Gonzalez C."/>
            <person name="Grossetete S."/>
            <person name="Guldener U."/>
            <person name="Henrissat B."/>
            <person name="Howlett B.J."/>
            <person name="Kodira C."/>
            <person name="Kretschmer M."/>
            <person name="Lappartient A."/>
            <person name="Leroch M."/>
            <person name="Levis C."/>
            <person name="Mauceli E."/>
            <person name="Neuveglise C."/>
            <person name="Oeser B."/>
            <person name="Pearson M."/>
            <person name="Poulain J."/>
            <person name="Poussereau N."/>
            <person name="Quesneville H."/>
            <person name="Rascle C."/>
            <person name="Schumacher J."/>
            <person name="Segurens B."/>
            <person name="Sexton A."/>
            <person name="Silva E."/>
            <person name="Sirven C."/>
            <person name="Soanes D.M."/>
            <person name="Talbot N.J."/>
            <person name="Templeton M."/>
            <person name="Yandava C."/>
            <person name="Yarden O."/>
            <person name="Zeng Q."/>
            <person name="Rollins J.A."/>
            <person name="Lebrun M.H."/>
            <person name="Dickman M."/>
        </authorList>
    </citation>
    <scope>NUCLEOTIDE SEQUENCE [LARGE SCALE GENOMIC DNA]</scope>
    <source>
        <strain evidence="4 5">B05.10</strain>
    </source>
</reference>
<dbReference type="EMBL" id="CP009817">
    <property type="protein sequence ID" value="ATZ56560.1"/>
    <property type="molecule type" value="Genomic_DNA"/>
</dbReference>
<dbReference type="GO" id="GO:0016491">
    <property type="term" value="F:oxidoreductase activity"/>
    <property type="evidence" value="ECO:0007669"/>
    <property type="project" value="UniProtKB-KW"/>
</dbReference>
<feature type="region of interest" description="Disordered" evidence="3">
    <location>
        <begin position="1"/>
        <end position="20"/>
    </location>
</feature>
<comment type="similarity">
    <text evidence="1">Belongs to the short-chain dehydrogenases/reductases (SDR) family.</text>
</comment>
<dbReference type="PANTHER" id="PTHR24320">
    <property type="entry name" value="RETINOL DEHYDROGENASE"/>
    <property type="match status" value="1"/>
</dbReference>
<dbReference type="OMA" id="ASAIYWY"/>
<sequence length="338" mass="36789">MPSKWTEAHNSSHGPGDARPTALQIVQDEDLAGKLTGVVFLITGCSSGIGVETARALSTTGATLYLTARKISTAEIALGDILEPGRVEILEMDLSSLAGVRRGAEKFLRKSSKLNVLVCNAGIMAIPNYTTTVDGFEIQFGVNHLAHFLLFQLLKDTLLSSASPSFNSRVVVVSSASHRNGGIRLDDYNYTKRPEEYDLWGSYSQSKTANIYMANEIDRRYGQHGLHATSLMPGAIPSGITRHLDPKDVAEYNATETMRKTMKSPEQGAATTVLAAIGKQLENKGGVYLENCEVAELYPSDRELDHVANIPGYAEHAFDQEKEGRLWLESLKMVGLDG</sequence>
<keyword evidence="5" id="KW-1185">Reference proteome</keyword>
<dbReference type="PANTHER" id="PTHR24320:SF272">
    <property type="entry name" value="NAD(P)-BINDING ROSSMANN-FOLD SUPERFAMILY PROTEIN"/>
    <property type="match status" value="1"/>
</dbReference>
<dbReference type="Gene3D" id="3.40.50.720">
    <property type="entry name" value="NAD(P)-binding Rossmann-like Domain"/>
    <property type="match status" value="1"/>
</dbReference>
<proteinExistence type="inferred from homology"/>
<name>A0A384K150_BOTFB</name>
<dbReference type="Pfam" id="PF00106">
    <property type="entry name" value="adh_short"/>
    <property type="match status" value="1"/>
</dbReference>
<dbReference type="InterPro" id="IPR036291">
    <property type="entry name" value="NAD(P)-bd_dom_sf"/>
</dbReference>
<dbReference type="PRINTS" id="PR00081">
    <property type="entry name" value="GDHRDH"/>
</dbReference>
<dbReference type="InterPro" id="IPR002347">
    <property type="entry name" value="SDR_fam"/>
</dbReference>
<evidence type="ECO:0000256" key="1">
    <source>
        <dbReference type="ARBA" id="ARBA00006484"/>
    </source>
</evidence>
<organism evidence="4 5">
    <name type="scientific">Botryotinia fuckeliana (strain B05.10)</name>
    <name type="common">Noble rot fungus</name>
    <name type="synonym">Botrytis cinerea</name>
    <dbReference type="NCBI Taxonomy" id="332648"/>
    <lineage>
        <taxon>Eukaryota</taxon>
        <taxon>Fungi</taxon>
        <taxon>Dikarya</taxon>
        <taxon>Ascomycota</taxon>
        <taxon>Pezizomycotina</taxon>
        <taxon>Leotiomycetes</taxon>
        <taxon>Helotiales</taxon>
        <taxon>Sclerotiniaceae</taxon>
        <taxon>Botrytis</taxon>
    </lineage>
</organism>
<reference evidence="4 5" key="3">
    <citation type="journal article" date="2017" name="Mol. Plant Pathol.">
        <title>A gapless genome sequence of the fungus Botrytis cinerea.</title>
        <authorList>
            <person name="Van Kan J.A."/>
            <person name="Stassen J.H."/>
            <person name="Mosbach A."/>
            <person name="Van Der Lee T.A."/>
            <person name="Faino L."/>
            <person name="Farmer A.D."/>
            <person name="Papasotiriou D.G."/>
            <person name="Zhou S."/>
            <person name="Seidl M.F."/>
            <person name="Cottam E."/>
            <person name="Edel D."/>
            <person name="Hahn M."/>
            <person name="Schwartz D.C."/>
            <person name="Dietrich R.A."/>
            <person name="Widdison S."/>
            <person name="Scalliet G."/>
        </authorList>
    </citation>
    <scope>NUCLEOTIDE SEQUENCE [LARGE SCALE GENOMIC DNA]</scope>
    <source>
        <strain evidence="4 5">B05.10</strain>
    </source>
</reference>
<keyword evidence="2" id="KW-0560">Oxidoreductase</keyword>
<dbReference type="GeneID" id="5436956"/>
<accession>A0A384K150</accession>
<evidence type="ECO:0000313" key="4">
    <source>
        <dbReference type="EMBL" id="ATZ56560.1"/>
    </source>
</evidence>
<gene>
    <name evidence="4" type="ORF">BCIN_13g03970</name>
</gene>
<evidence type="ECO:0000313" key="5">
    <source>
        <dbReference type="Proteomes" id="UP000001798"/>
    </source>
</evidence>
<evidence type="ECO:0000256" key="3">
    <source>
        <dbReference type="SAM" id="MobiDB-lite"/>
    </source>
</evidence>
<dbReference type="KEGG" id="bfu:BCIN_13g03970"/>
<reference evidence="4 5" key="2">
    <citation type="journal article" date="2012" name="Eukaryot. Cell">
        <title>Genome update of Botrytis cinerea strains B05.10 and T4.</title>
        <authorList>
            <person name="Staats M."/>
            <person name="van Kan J.A."/>
        </authorList>
    </citation>
    <scope>NUCLEOTIDE SEQUENCE [LARGE SCALE GENOMIC DNA]</scope>
    <source>
        <strain evidence="4 5">B05.10</strain>
    </source>
</reference>
<dbReference type="VEuPathDB" id="FungiDB:Bcin13g03970"/>